<name>A0AAE9A0Q8_CAEBR</name>
<dbReference type="Pfam" id="PF01579">
    <property type="entry name" value="DUF19"/>
    <property type="match status" value="1"/>
</dbReference>
<dbReference type="InterPro" id="IPR002542">
    <property type="entry name" value="T20D4.11-like_dom"/>
</dbReference>
<dbReference type="PANTHER" id="PTHR21453">
    <property type="entry name" value="DUF19 DOMAIN-CONTAINING PROTEIN-RELATED-RELATED"/>
    <property type="match status" value="1"/>
</dbReference>
<evidence type="ECO:0000313" key="2">
    <source>
        <dbReference type="EMBL" id="ULT86350.1"/>
    </source>
</evidence>
<reference evidence="2 3" key="1">
    <citation type="submission" date="2022-02" db="EMBL/GenBank/DDBJ databases">
        <title>Chromosome-level reference genomes for two strains of Caenorhabditis briggsae: an improved platform for comparative genomics.</title>
        <authorList>
            <person name="Stevens L."/>
            <person name="Andersen E.C."/>
        </authorList>
    </citation>
    <scope>NUCLEOTIDE SEQUENCE [LARGE SCALE GENOMIC DNA]</scope>
    <source>
        <strain evidence="2">QX1410_ONT</strain>
        <tissue evidence="2">Whole-organism</tissue>
    </source>
</reference>
<dbReference type="Proteomes" id="UP000827892">
    <property type="component" value="Chromosome V"/>
</dbReference>
<organism evidence="2 3">
    <name type="scientific">Caenorhabditis briggsae</name>
    <dbReference type="NCBI Taxonomy" id="6238"/>
    <lineage>
        <taxon>Eukaryota</taxon>
        <taxon>Metazoa</taxon>
        <taxon>Ecdysozoa</taxon>
        <taxon>Nematoda</taxon>
        <taxon>Chromadorea</taxon>
        <taxon>Rhabditida</taxon>
        <taxon>Rhabditina</taxon>
        <taxon>Rhabditomorpha</taxon>
        <taxon>Rhabditoidea</taxon>
        <taxon>Rhabditidae</taxon>
        <taxon>Peloderinae</taxon>
        <taxon>Caenorhabditis</taxon>
    </lineage>
</organism>
<proteinExistence type="predicted"/>
<dbReference type="KEGG" id="cbr:CBG_00755"/>
<dbReference type="EMBL" id="CP090895">
    <property type="protein sequence ID" value="ULT86350.1"/>
    <property type="molecule type" value="Genomic_DNA"/>
</dbReference>
<evidence type="ECO:0000313" key="3">
    <source>
        <dbReference type="Proteomes" id="UP000827892"/>
    </source>
</evidence>
<evidence type="ECO:0000259" key="1">
    <source>
        <dbReference type="Pfam" id="PF01579"/>
    </source>
</evidence>
<sequence length="127" mass="14886">MRKINTTCTDFLKCATKFKCGRTRKDVEEINKAVTLCDFHAFHLSPGWLDCVEKLDTTCVREWDPFPDLEGTEEENTVKQKEACRNFFGKDNCMEKEMLDMCSLDLWEDIRKHYLATNKVIKACDFD</sequence>
<accession>A0AAE9A0Q8</accession>
<dbReference type="AlphaFoldDB" id="A0AAE9A0Q8"/>
<feature type="domain" description="T20D4.11-like" evidence="1">
    <location>
        <begin position="1"/>
        <end position="125"/>
    </location>
</feature>
<protein>
    <recommendedName>
        <fullName evidence="1">T20D4.11-like domain-containing protein</fullName>
    </recommendedName>
</protein>
<dbReference type="PANTHER" id="PTHR21453:SF7">
    <property type="entry name" value="DUF19 DOMAIN-CONTAINING PROTEIN"/>
    <property type="match status" value="1"/>
</dbReference>
<gene>
    <name evidence="2" type="ORF">L3Y34_006198</name>
</gene>